<dbReference type="GO" id="GO:0003743">
    <property type="term" value="F:translation initiation factor activity"/>
    <property type="evidence" value="ECO:0007669"/>
    <property type="project" value="UniProtKB-KW"/>
</dbReference>
<name>A0A2C6KVV2_9APIC</name>
<organism evidence="2 3">
    <name type="scientific">Cystoisospora suis</name>
    <dbReference type="NCBI Taxonomy" id="483139"/>
    <lineage>
        <taxon>Eukaryota</taxon>
        <taxon>Sar</taxon>
        <taxon>Alveolata</taxon>
        <taxon>Apicomplexa</taxon>
        <taxon>Conoidasida</taxon>
        <taxon>Coccidia</taxon>
        <taxon>Eucoccidiorida</taxon>
        <taxon>Eimeriorina</taxon>
        <taxon>Sarcocystidae</taxon>
        <taxon>Cystoisospora</taxon>
    </lineage>
</organism>
<feature type="compositionally biased region" description="Polar residues" evidence="1">
    <location>
        <begin position="7"/>
        <end position="18"/>
    </location>
</feature>
<feature type="region of interest" description="Disordered" evidence="1">
    <location>
        <begin position="118"/>
        <end position="139"/>
    </location>
</feature>
<dbReference type="EMBL" id="MIGC01002923">
    <property type="protein sequence ID" value="PHJ20255.1"/>
    <property type="molecule type" value="Genomic_DNA"/>
</dbReference>
<proteinExistence type="predicted"/>
<dbReference type="OrthoDB" id="626167at2759"/>
<dbReference type="Proteomes" id="UP000221165">
    <property type="component" value="Unassembled WGS sequence"/>
</dbReference>
<protein>
    <submittedName>
        <fullName evidence="2">Translation initiation factor eif3 subunit 135</fullName>
    </submittedName>
</protein>
<evidence type="ECO:0000256" key="1">
    <source>
        <dbReference type="SAM" id="MobiDB-lite"/>
    </source>
</evidence>
<dbReference type="GeneID" id="94429289"/>
<feature type="region of interest" description="Disordered" evidence="1">
    <location>
        <begin position="1"/>
        <end position="24"/>
    </location>
</feature>
<feature type="region of interest" description="Disordered" evidence="1">
    <location>
        <begin position="449"/>
        <end position="478"/>
    </location>
</feature>
<sequence length="719" mass="80220">MLFPPSLSVQQPVSTFTESGELARREHRIQQPRAWLIQEAEQLQATLLRDGKSLSEGVERESAVDKDLPDGDAKEKDSAYQLDLWQRERRKLVAGDDEEAAACMQRIRVRALEAVVSSQRPGSPVKSTRKRGGQDDFGAPQGDEAFEGVFPDLHVRTADCSIRLFGSIHLSSGPEEIFAMLPIPLFSPGSIYDALNEVCRQGVCGTEEGNVAWLRSPQHLCNKLLDSALSRDIAAAAITDQFDLSDRDTLYWHIFSSCQCISVSSAFAFVASNVALELVEKHVFQPSERFVLVGSLPFENSSPDLCRDPPGATQTEQAARLSLMARLQALQDRIQHASAEAFYLVHLLELERRSKGGGTLSAAEVLEMKHLRDVRAADALEWRQRRVLEVHAWSLPGSEENSLESVRKMALQHAGAKKSALDQRVFLDEETVDRMAFKRWKRRKAWWKRGTGDGSDVDSEAENNKATEQGTKDDEDLDDHEKKLKWRLRALEGLRTQWTGGAVEFSLLPDDHPFGVFKLFKFDKMFMARSKNQKTASAAQLAVLVLGDETHDVEEASKLYGIEIQAQRLINDAIVELKRLGSLQGTGRPTESEKPDDDATKVETEYLTVLQANLMTAVDYKGFRVVVLPLPAAVPKILAWPQPFSSQISQEVSFVEQRLNIASLVKSQPGGDSPCFAELAPKTMLLSLNPSSDDSIVFYRVGTSRFALRFLWYPGRLPT</sequence>
<evidence type="ECO:0000313" key="3">
    <source>
        <dbReference type="Proteomes" id="UP000221165"/>
    </source>
</evidence>
<keyword evidence="2" id="KW-0648">Protein biosynthesis</keyword>
<evidence type="ECO:0000313" key="2">
    <source>
        <dbReference type="EMBL" id="PHJ20255.1"/>
    </source>
</evidence>
<reference evidence="2 3" key="1">
    <citation type="journal article" date="2017" name="Int. J. Parasitol.">
        <title>The genome of the protozoan parasite Cystoisospora suis and a reverse vaccinology approach to identify vaccine candidates.</title>
        <authorList>
            <person name="Palmieri N."/>
            <person name="Shrestha A."/>
            <person name="Ruttkowski B."/>
            <person name="Beck T."/>
            <person name="Vogl C."/>
            <person name="Tomley F."/>
            <person name="Blake D.P."/>
            <person name="Joachim A."/>
        </authorList>
    </citation>
    <scope>NUCLEOTIDE SEQUENCE [LARGE SCALE GENOMIC DNA]</scope>
    <source>
        <strain evidence="2 3">Wien I</strain>
    </source>
</reference>
<gene>
    <name evidence="2" type="ORF">CSUI_005912</name>
</gene>
<dbReference type="VEuPathDB" id="ToxoDB:CSUI_005912"/>
<feature type="region of interest" description="Disordered" evidence="1">
    <location>
        <begin position="48"/>
        <end position="78"/>
    </location>
</feature>
<comment type="caution">
    <text evidence="2">The sequence shown here is derived from an EMBL/GenBank/DDBJ whole genome shotgun (WGS) entry which is preliminary data.</text>
</comment>
<accession>A0A2C6KVV2</accession>
<dbReference type="AlphaFoldDB" id="A0A2C6KVV2"/>
<keyword evidence="2" id="KW-0396">Initiation factor</keyword>
<feature type="compositionally biased region" description="Basic and acidic residues" evidence="1">
    <location>
        <begin position="49"/>
        <end position="78"/>
    </location>
</feature>
<dbReference type="RefSeq" id="XP_067921945.1">
    <property type="nucleotide sequence ID" value="XM_068066078.1"/>
</dbReference>
<keyword evidence="3" id="KW-1185">Reference proteome</keyword>